<sequence>MKKSLIALFIVIISAIGIIGYTQPFDGPNEVIEENNHSTTIKS</sequence>
<dbReference type="EMBL" id="JAGGKX010000019">
    <property type="protein sequence ID" value="MBP1970944.1"/>
    <property type="molecule type" value="Genomic_DNA"/>
</dbReference>
<accession>A0ABS4ILQ9</accession>
<dbReference type="RefSeq" id="WP_264917242.1">
    <property type="nucleotide sequence ID" value="NZ_CP110224.1"/>
</dbReference>
<organism evidence="1 2">
    <name type="scientific">Virgibacillus natechei</name>
    <dbReference type="NCBI Taxonomy" id="1216297"/>
    <lineage>
        <taxon>Bacteria</taxon>
        <taxon>Bacillati</taxon>
        <taxon>Bacillota</taxon>
        <taxon>Bacilli</taxon>
        <taxon>Bacillales</taxon>
        <taxon>Bacillaceae</taxon>
        <taxon>Virgibacillus</taxon>
    </lineage>
</organism>
<gene>
    <name evidence="1" type="ORF">J2Z83_003081</name>
</gene>
<protein>
    <submittedName>
        <fullName evidence="1">Uncharacterized protein</fullName>
    </submittedName>
</protein>
<evidence type="ECO:0000313" key="1">
    <source>
        <dbReference type="EMBL" id="MBP1970944.1"/>
    </source>
</evidence>
<dbReference type="Proteomes" id="UP001519345">
    <property type="component" value="Unassembled WGS sequence"/>
</dbReference>
<keyword evidence="2" id="KW-1185">Reference proteome</keyword>
<comment type="caution">
    <text evidence="1">The sequence shown here is derived from an EMBL/GenBank/DDBJ whole genome shotgun (WGS) entry which is preliminary data.</text>
</comment>
<reference evidence="1 2" key="1">
    <citation type="submission" date="2021-03" db="EMBL/GenBank/DDBJ databases">
        <title>Genomic Encyclopedia of Type Strains, Phase IV (KMG-IV): sequencing the most valuable type-strain genomes for metagenomic binning, comparative biology and taxonomic classification.</title>
        <authorList>
            <person name="Goeker M."/>
        </authorList>
    </citation>
    <scope>NUCLEOTIDE SEQUENCE [LARGE SCALE GENOMIC DNA]</scope>
    <source>
        <strain evidence="1 2">DSM 25609</strain>
    </source>
</reference>
<evidence type="ECO:0000313" key="2">
    <source>
        <dbReference type="Proteomes" id="UP001519345"/>
    </source>
</evidence>
<name>A0ABS4ILQ9_9BACI</name>
<proteinExistence type="predicted"/>